<dbReference type="GO" id="GO:0000255">
    <property type="term" value="P:allantoin metabolic process"/>
    <property type="evidence" value="ECO:0007669"/>
    <property type="project" value="InterPro"/>
</dbReference>
<keyword evidence="4" id="KW-0659">Purine metabolism</keyword>
<name>A0A023D4U3_ACIMT</name>
<feature type="domain" description="Oxo-4-hydroxy-4-carboxy-5-ureidoimidazoline decarboxylase" evidence="7">
    <location>
        <begin position="6"/>
        <end position="160"/>
    </location>
</feature>
<evidence type="ECO:0000256" key="2">
    <source>
        <dbReference type="ARBA" id="ARBA00004754"/>
    </source>
</evidence>
<evidence type="ECO:0000259" key="7">
    <source>
        <dbReference type="Pfam" id="PF09349"/>
    </source>
</evidence>
<dbReference type="Proteomes" id="UP000019760">
    <property type="component" value="Unassembled WGS sequence"/>
</dbReference>
<dbReference type="RefSeq" id="WP_042057821.1">
    <property type="nucleotide sequence ID" value="NZ_BAND01000038.1"/>
</dbReference>
<gene>
    <name evidence="8" type="ORF">Amme_038_070</name>
</gene>
<dbReference type="UniPathway" id="UPA00394">
    <property type="reaction ID" value="UER00652"/>
</dbReference>
<evidence type="ECO:0000256" key="4">
    <source>
        <dbReference type="ARBA" id="ARBA00022631"/>
    </source>
</evidence>
<dbReference type="PANTHER" id="PTHR43466">
    <property type="entry name" value="2-OXO-4-HYDROXY-4-CARBOXY-5-UREIDOIMIDAZOLINE DECARBOXYLASE-RELATED"/>
    <property type="match status" value="1"/>
</dbReference>
<evidence type="ECO:0000256" key="5">
    <source>
        <dbReference type="ARBA" id="ARBA00022793"/>
    </source>
</evidence>
<comment type="caution">
    <text evidence="8">The sequence shown here is derived from an EMBL/GenBank/DDBJ whole genome shotgun (WGS) entry which is preliminary data.</text>
</comment>
<proteinExistence type="predicted"/>
<dbReference type="InterPro" id="IPR017580">
    <property type="entry name" value="OHCU_decarboxylase-1"/>
</dbReference>
<comment type="pathway">
    <text evidence="2">Purine metabolism; urate degradation; (S)-allantoin from urate: step 3/3.</text>
</comment>
<evidence type="ECO:0000313" key="9">
    <source>
        <dbReference type="Proteomes" id="UP000019760"/>
    </source>
</evidence>
<dbReference type="OrthoDB" id="9800909at2"/>
<keyword evidence="9" id="KW-1185">Reference proteome</keyword>
<accession>A0A023D4U3</accession>
<reference evidence="9" key="1">
    <citation type="journal article" date="2014" name="FEMS Microbiol. Lett.">
        <title>Draft Genomic DNA Sequence of the Facultatively Methylotrophic Bacterium Acidomonas methanolica type strain MB58.</title>
        <authorList>
            <person name="Higashiura N."/>
            <person name="Hadano H."/>
            <person name="Hirakawa H."/>
            <person name="Matsutani M."/>
            <person name="Takabe S."/>
            <person name="Matsushita K."/>
            <person name="Azuma Y."/>
        </authorList>
    </citation>
    <scope>NUCLEOTIDE SEQUENCE [LARGE SCALE GENOMIC DNA]</scope>
    <source>
        <strain evidence="9">MB58</strain>
    </source>
</reference>
<dbReference type="PANTHER" id="PTHR43466:SF1">
    <property type="entry name" value="2-OXO-4-HYDROXY-4-CARBOXY-5-UREIDOIMIDAZOLINE DECARBOXYLASE-RELATED"/>
    <property type="match status" value="1"/>
</dbReference>
<dbReference type="GO" id="GO:0006144">
    <property type="term" value="P:purine nucleobase metabolic process"/>
    <property type="evidence" value="ECO:0007669"/>
    <property type="project" value="UniProtKB-KW"/>
</dbReference>
<dbReference type="NCBIfam" id="TIGR03164">
    <property type="entry name" value="UHCUDC"/>
    <property type="match status" value="1"/>
</dbReference>
<dbReference type="EC" id="4.1.1.97" evidence="3"/>
<organism evidence="8 9">
    <name type="scientific">Acidomonas methanolica NBRC 104435</name>
    <dbReference type="NCBI Taxonomy" id="1231351"/>
    <lineage>
        <taxon>Bacteria</taxon>
        <taxon>Pseudomonadati</taxon>
        <taxon>Pseudomonadota</taxon>
        <taxon>Alphaproteobacteria</taxon>
        <taxon>Acetobacterales</taxon>
        <taxon>Acetobacteraceae</taxon>
        <taxon>Acidomonas</taxon>
    </lineage>
</organism>
<dbReference type="AlphaFoldDB" id="A0A023D4U3"/>
<reference evidence="8 9" key="2">
    <citation type="journal article" date="2014" name="FEMS Microbiol. Lett.">
        <title>Draft genomic DNA sequence of the facultatively methylotrophic bacterium Acidomonas methanolica type strain MB58.</title>
        <authorList>
            <person name="Higashiura N."/>
            <person name="Hadano H."/>
            <person name="Hirakawa H."/>
            <person name="Matsutani M."/>
            <person name="Takabe S."/>
            <person name="Matsushita K."/>
            <person name="Azuma Y."/>
        </authorList>
    </citation>
    <scope>NUCLEOTIDE SEQUENCE [LARGE SCALE GENOMIC DNA]</scope>
    <source>
        <strain evidence="8 9">MB58</strain>
    </source>
</reference>
<dbReference type="SUPFAM" id="SSF158694">
    <property type="entry name" value="UraD-Like"/>
    <property type="match status" value="1"/>
</dbReference>
<dbReference type="GO" id="GO:0051997">
    <property type="term" value="F:2-oxo-4-hydroxy-4-carboxy-5-ureidoimidazoline decarboxylase activity"/>
    <property type="evidence" value="ECO:0007669"/>
    <property type="project" value="UniProtKB-EC"/>
</dbReference>
<sequence>MIDAPDEESFVARFGDLYENSSWIVRAAWAGRPYADAAAFIAATARIVREAGEAAQLSLIRAHPELARRFGVDPQLGALSAAEQAGAGLDRLTEREFAEFRALNEAYRARFDMPFVICVGEAGGKAAIRAALERRLTHTAREECDEALRQIDRIAALRLKGRLAS</sequence>
<evidence type="ECO:0000256" key="3">
    <source>
        <dbReference type="ARBA" id="ARBA00012257"/>
    </source>
</evidence>
<dbReference type="GO" id="GO:0019628">
    <property type="term" value="P:urate catabolic process"/>
    <property type="evidence" value="ECO:0007669"/>
    <property type="project" value="UniProtKB-UniPathway"/>
</dbReference>
<dbReference type="InterPro" id="IPR018020">
    <property type="entry name" value="OHCU_decarboxylase"/>
</dbReference>
<evidence type="ECO:0000313" key="8">
    <source>
        <dbReference type="EMBL" id="GAJ28821.1"/>
    </source>
</evidence>
<protein>
    <recommendedName>
        <fullName evidence="3">2-oxo-4-hydroxy-4-carboxy-5-ureidoimidazoline decarboxylase</fullName>
        <ecNumber evidence="3">4.1.1.97</ecNumber>
    </recommendedName>
</protein>
<evidence type="ECO:0000256" key="6">
    <source>
        <dbReference type="ARBA" id="ARBA00023239"/>
    </source>
</evidence>
<dbReference type="Gene3D" id="1.10.3330.10">
    <property type="entry name" value="Oxo-4-hydroxy-4-carboxy-5-ureidoimidazoline decarboxylase"/>
    <property type="match status" value="1"/>
</dbReference>
<dbReference type="InterPro" id="IPR036778">
    <property type="entry name" value="OHCU_decarboxylase_sf"/>
</dbReference>
<comment type="catalytic activity">
    <reaction evidence="1">
        <text>5-hydroxy-2-oxo-4-ureido-2,5-dihydro-1H-imidazole-5-carboxylate + H(+) = (S)-allantoin + CO2</text>
        <dbReference type="Rhea" id="RHEA:26301"/>
        <dbReference type="ChEBI" id="CHEBI:15378"/>
        <dbReference type="ChEBI" id="CHEBI:15678"/>
        <dbReference type="ChEBI" id="CHEBI:16526"/>
        <dbReference type="ChEBI" id="CHEBI:58639"/>
        <dbReference type="EC" id="4.1.1.97"/>
    </reaction>
</comment>
<dbReference type="EMBL" id="BAND01000038">
    <property type="protein sequence ID" value="GAJ28821.1"/>
    <property type="molecule type" value="Genomic_DNA"/>
</dbReference>
<keyword evidence="5" id="KW-0210">Decarboxylase</keyword>
<evidence type="ECO:0000256" key="1">
    <source>
        <dbReference type="ARBA" id="ARBA00001163"/>
    </source>
</evidence>
<dbReference type="Pfam" id="PF09349">
    <property type="entry name" value="OHCU_decarbox"/>
    <property type="match status" value="1"/>
</dbReference>
<keyword evidence="6" id="KW-0456">Lyase</keyword>